<dbReference type="Pfam" id="PF00593">
    <property type="entry name" value="TonB_dep_Rec_b-barrel"/>
    <property type="match status" value="1"/>
</dbReference>
<feature type="chain" id="PRO_5046243273" evidence="13">
    <location>
        <begin position="28"/>
        <end position="866"/>
    </location>
</feature>
<dbReference type="PANTHER" id="PTHR47234:SF3">
    <property type="entry name" value="SECRETIN_TONB SHORT N-TERMINAL DOMAIN-CONTAINING PROTEIN"/>
    <property type="match status" value="1"/>
</dbReference>
<evidence type="ECO:0000259" key="14">
    <source>
        <dbReference type="Pfam" id="PF00593"/>
    </source>
</evidence>
<keyword evidence="6 10" id="KW-0798">TonB box</keyword>
<dbReference type="PROSITE" id="PS52016">
    <property type="entry name" value="TONB_DEPENDENT_REC_3"/>
    <property type="match status" value="1"/>
</dbReference>
<dbReference type="InterPro" id="IPR039426">
    <property type="entry name" value="TonB-dep_rcpt-like"/>
</dbReference>
<dbReference type="InterPro" id="IPR037066">
    <property type="entry name" value="Plug_dom_sf"/>
</dbReference>
<evidence type="ECO:0000256" key="8">
    <source>
        <dbReference type="ARBA" id="ARBA00023237"/>
    </source>
</evidence>
<evidence type="ECO:0000256" key="1">
    <source>
        <dbReference type="ARBA" id="ARBA00004571"/>
    </source>
</evidence>
<keyword evidence="2 9" id="KW-0813">Transport</keyword>
<comment type="subcellular location">
    <subcellularLocation>
        <location evidence="1 9">Cell outer membrane</location>
        <topology evidence="1 9">Multi-pass membrane protein</topology>
    </subcellularLocation>
</comment>
<feature type="region of interest" description="Disordered" evidence="12">
    <location>
        <begin position="28"/>
        <end position="54"/>
    </location>
</feature>
<keyword evidence="8 9" id="KW-0998">Cell outer membrane</keyword>
<evidence type="ECO:0000256" key="6">
    <source>
        <dbReference type="ARBA" id="ARBA00023077"/>
    </source>
</evidence>
<feature type="domain" description="TonB-dependent receptor plug" evidence="15">
    <location>
        <begin position="73"/>
        <end position="193"/>
    </location>
</feature>
<feature type="compositionally biased region" description="Low complexity" evidence="12">
    <location>
        <begin position="35"/>
        <end position="49"/>
    </location>
</feature>
<dbReference type="InterPro" id="IPR012910">
    <property type="entry name" value="Plug_dom"/>
</dbReference>
<comment type="caution">
    <text evidence="16">The sequence shown here is derived from an EMBL/GenBank/DDBJ whole genome shotgun (WGS) entry which is preliminary data.</text>
</comment>
<feature type="short sequence motif" description="TonB box" evidence="10">
    <location>
        <begin position="58"/>
        <end position="64"/>
    </location>
</feature>
<dbReference type="Gene3D" id="2.170.130.10">
    <property type="entry name" value="TonB-dependent receptor, plug domain"/>
    <property type="match status" value="1"/>
</dbReference>
<evidence type="ECO:0000259" key="15">
    <source>
        <dbReference type="Pfam" id="PF07715"/>
    </source>
</evidence>
<evidence type="ECO:0000256" key="5">
    <source>
        <dbReference type="ARBA" id="ARBA00022729"/>
    </source>
</evidence>
<name>A0ABW2YQA0_9GAMM</name>
<evidence type="ECO:0000256" key="12">
    <source>
        <dbReference type="SAM" id="MobiDB-lite"/>
    </source>
</evidence>
<feature type="domain" description="TonB-dependent receptor-like beta-barrel" evidence="14">
    <location>
        <begin position="391"/>
        <end position="827"/>
    </location>
</feature>
<comment type="similarity">
    <text evidence="9 11">Belongs to the TonB-dependent receptor family.</text>
</comment>
<keyword evidence="5 13" id="KW-0732">Signal</keyword>
<evidence type="ECO:0000256" key="10">
    <source>
        <dbReference type="PROSITE-ProRule" id="PRU10143"/>
    </source>
</evidence>
<gene>
    <name evidence="16" type="ORF">ACFQZQ_13540</name>
</gene>
<keyword evidence="17" id="KW-1185">Reference proteome</keyword>
<evidence type="ECO:0000256" key="13">
    <source>
        <dbReference type="SAM" id="SignalP"/>
    </source>
</evidence>
<dbReference type="PROSITE" id="PS00430">
    <property type="entry name" value="TONB_DEPENDENT_REC_1"/>
    <property type="match status" value="1"/>
</dbReference>
<dbReference type="EMBL" id="JBHTIH010000007">
    <property type="protein sequence ID" value="MFD0740302.1"/>
    <property type="molecule type" value="Genomic_DNA"/>
</dbReference>
<keyword evidence="7 9" id="KW-0472">Membrane</keyword>
<evidence type="ECO:0000256" key="3">
    <source>
        <dbReference type="ARBA" id="ARBA00022452"/>
    </source>
</evidence>
<evidence type="ECO:0000256" key="7">
    <source>
        <dbReference type="ARBA" id="ARBA00023136"/>
    </source>
</evidence>
<dbReference type="Proteomes" id="UP001597090">
    <property type="component" value="Unassembled WGS sequence"/>
</dbReference>
<dbReference type="RefSeq" id="WP_386813449.1">
    <property type="nucleotide sequence ID" value="NZ_JBHTIH010000007.1"/>
</dbReference>
<sequence>MIAIHRNRLTLAVIATLAAGTLHPAFAQDSSNPDSATAQASAQAQAAAADEPTTTLETVSVLGSRTKPRTESTSAVAIDILGGEEFHNQPSVDVLDKMRTMIPSFNVSTIPIDDAATLVRPANLRGLPPDNTLVLVNGKRRHRAAVITFLGHGLSDGSQGPDISVFPSLALEQVEVLRDGAAAQYGSDAIAGVINFGLKKIDHGGTVEAFAGEHYEGDGFTQQYSAQVGLPLTANGFATLTAEWRDADPTSRSVQRDDAAAVAAAGYPGVRNPAQIWGSPEVHEDMKFIANFGVDGENVSFYGFGNYAKRDVEGGFYYRNPTTRNGVYSNDGGQTLLIGDLNTSNAVTCPTIALRANGNLLPYAGVAAAVAALPPECFTFLAQFPGGFTPQFGGRMEDQSLVLGLKGVWGDGWHWDLSGSHGRNDIDFYMLNTVNASQGPNQPGDNEFAPGGNTQTETTFNFDIGHDFETGFTTGPLSVAMGAEWREEEFEVKAGDLSSFAIGPLVSQGFALGSNGFNGFNPRTAGSNSRDNWAVYVDAEGRLTEQLLLAAAVRHEDFSDFGGTTNWKLTGRFDFTETFAARGAVSTGFRAPTPGQANAEQVTTSFINGLLRDTAVLSPTNPIAAFYGAEPLTPEESQNVSLGLVWDSGPWLVTTDWYRIKTEDRISLSNFFTVTDADRAALVAGGNPEAASISEVQFFVNDFDTTTSGVDFVSSYASEHFGGDTTYSLAANWNKTEVDDFTPGIITPVRIKKLEESLPSTKGYFSINHQREVFHANARVNYYGSFFEDHLDDGGLPINEGSAVTLDAEIGWKFASGLYFNLGAQNLLDKVPDNNPWGGIAGAQYPVHAPYGFNGGFYYARVGFKF</sequence>
<evidence type="ECO:0000256" key="2">
    <source>
        <dbReference type="ARBA" id="ARBA00022448"/>
    </source>
</evidence>
<organism evidence="16 17">
    <name type="scientific">Lysobacter koreensis</name>
    <dbReference type="NCBI Taxonomy" id="266122"/>
    <lineage>
        <taxon>Bacteria</taxon>
        <taxon>Pseudomonadati</taxon>
        <taxon>Pseudomonadota</taxon>
        <taxon>Gammaproteobacteria</taxon>
        <taxon>Lysobacterales</taxon>
        <taxon>Lysobacteraceae</taxon>
        <taxon>Lysobacter</taxon>
    </lineage>
</organism>
<dbReference type="InterPro" id="IPR000531">
    <property type="entry name" value="Beta-barrel_TonB"/>
</dbReference>
<proteinExistence type="inferred from homology"/>
<evidence type="ECO:0000313" key="16">
    <source>
        <dbReference type="EMBL" id="MFD0740302.1"/>
    </source>
</evidence>
<evidence type="ECO:0000313" key="17">
    <source>
        <dbReference type="Proteomes" id="UP001597090"/>
    </source>
</evidence>
<keyword evidence="16" id="KW-0675">Receptor</keyword>
<keyword evidence="3 9" id="KW-1134">Transmembrane beta strand</keyword>
<keyword evidence="4 9" id="KW-0812">Transmembrane</keyword>
<evidence type="ECO:0000256" key="4">
    <source>
        <dbReference type="ARBA" id="ARBA00022692"/>
    </source>
</evidence>
<feature type="signal peptide" evidence="13">
    <location>
        <begin position="1"/>
        <end position="27"/>
    </location>
</feature>
<dbReference type="Pfam" id="PF07715">
    <property type="entry name" value="Plug"/>
    <property type="match status" value="1"/>
</dbReference>
<protein>
    <submittedName>
        <fullName evidence="16">TonB-dependent receptor plug domain-containing protein</fullName>
    </submittedName>
</protein>
<reference evidence="17" key="1">
    <citation type="journal article" date="2019" name="Int. J. Syst. Evol. Microbiol.">
        <title>The Global Catalogue of Microorganisms (GCM) 10K type strain sequencing project: providing services to taxonomists for standard genome sequencing and annotation.</title>
        <authorList>
            <consortium name="The Broad Institute Genomics Platform"/>
            <consortium name="The Broad Institute Genome Sequencing Center for Infectious Disease"/>
            <person name="Wu L."/>
            <person name="Ma J."/>
        </authorList>
    </citation>
    <scope>NUCLEOTIDE SEQUENCE [LARGE SCALE GENOMIC DNA]</scope>
    <source>
        <strain evidence="17">CCUG 55491</strain>
    </source>
</reference>
<dbReference type="Gene3D" id="2.40.170.20">
    <property type="entry name" value="TonB-dependent receptor, beta-barrel domain"/>
    <property type="match status" value="1"/>
</dbReference>
<dbReference type="InterPro" id="IPR036942">
    <property type="entry name" value="Beta-barrel_TonB_sf"/>
</dbReference>
<evidence type="ECO:0000256" key="9">
    <source>
        <dbReference type="PROSITE-ProRule" id="PRU01360"/>
    </source>
</evidence>
<dbReference type="PANTHER" id="PTHR47234">
    <property type="match status" value="1"/>
</dbReference>
<accession>A0ABW2YQA0</accession>
<dbReference type="SUPFAM" id="SSF56935">
    <property type="entry name" value="Porins"/>
    <property type="match status" value="1"/>
</dbReference>
<dbReference type="InterPro" id="IPR010916">
    <property type="entry name" value="TonB_box_CS"/>
</dbReference>
<evidence type="ECO:0000256" key="11">
    <source>
        <dbReference type="RuleBase" id="RU003357"/>
    </source>
</evidence>